<organism evidence="13 14">
    <name type="scientific">Kalanchoe fedtschenkoi</name>
    <name type="common">Lavender scallops</name>
    <name type="synonym">South American air plant</name>
    <dbReference type="NCBI Taxonomy" id="63787"/>
    <lineage>
        <taxon>Eukaryota</taxon>
        <taxon>Viridiplantae</taxon>
        <taxon>Streptophyta</taxon>
        <taxon>Embryophyta</taxon>
        <taxon>Tracheophyta</taxon>
        <taxon>Spermatophyta</taxon>
        <taxon>Magnoliopsida</taxon>
        <taxon>eudicotyledons</taxon>
        <taxon>Gunneridae</taxon>
        <taxon>Pentapetalae</taxon>
        <taxon>Saxifragales</taxon>
        <taxon>Crassulaceae</taxon>
        <taxon>Kalanchoe</taxon>
    </lineage>
</organism>
<dbReference type="Gramene" id="Kaladp0023s0063.1.v1.1">
    <property type="protein sequence ID" value="Kaladp0023s0063.1.v1.1.CDS.1"/>
    <property type="gene ID" value="Kaladp0023s0063.v1.1"/>
</dbReference>
<evidence type="ECO:0000256" key="1">
    <source>
        <dbReference type="ARBA" id="ARBA00004323"/>
    </source>
</evidence>
<evidence type="ECO:0000256" key="8">
    <source>
        <dbReference type="ARBA" id="ARBA00023034"/>
    </source>
</evidence>
<feature type="region of interest" description="Disordered" evidence="11">
    <location>
        <begin position="1"/>
        <end position="21"/>
    </location>
</feature>
<keyword evidence="7 12" id="KW-1133">Transmembrane helix</keyword>
<feature type="compositionally biased region" description="Polar residues" evidence="11">
    <location>
        <begin position="9"/>
        <end position="20"/>
    </location>
</feature>
<dbReference type="InterPro" id="IPR008630">
    <property type="entry name" value="Glyco_trans_34"/>
</dbReference>
<evidence type="ECO:0000256" key="10">
    <source>
        <dbReference type="ARBA" id="ARBA00023180"/>
    </source>
</evidence>
<evidence type="ECO:0000313" key="14">
    <source>
        <dbReference type="Proteomes" id="UP000594263"/>
    </source>
</evidence>
<protein>
    <submittedName>
        <fullName evidence="13">Uncharacterized protein</fullName>
    </submittedName>
</protein>
<keyword evidence="3" id="KW-0328">Glycosyltransferase</keyword>
<dbReference type="FunFam" id="3.90.550.10:FF:000127">
    <property type="entry name" value="Probable glycosyltransferase 7"/>
    <property type="match status" value="1"/>
</dbReference>
<accession>A0A7N0ZS68</accession>
<keyword evidence="8" id="KW-0333">Golgi apparatus</keyword>
<name>A0A7N0ZS68_KALFE</name>
<comment type="subcellular location">
    <subcellularLocation>
        <location evidence="1">Golgi apparatus membrane</location>
        <topology evidence="1">Single-pass type II membrane protein</topology>
    </subcellularLocation>
</comment>
<feature type="region of interest" description="Disordered" evidence="11">
    <location>
        <begin position="75"/>
        <end position="96"/>
    </location>
</feature>
<evidence type="ECO:0000256" key="3">
    <source>
        <dbReference type="ARBA" id="ARBA00022676"/>
    </source>
</evidence>
<keyword evidence="9 12" id="KW-0472">Membrane</keyword>
<dbReference type="GO" id="GO:0008378">
    <property type="term" value="F:galactosyltransferase activity"/>
    <property type="evidence" value="ECO:0007669"/>
    <property type="project" value="TreeGrafter"/>
</dbReference>
<dbReference type="AlphaFoldDB" id="A0A7N0ZS68"/>
<reference evidence="13" key="1">
    <citation type="submission" date="2021-01" db="UniProtKB">
        <authorList>
            <consortium name="EnsemblPlants"/>
        </authorList>
    </citation>
    <scope>IDENTIFICATION</scope>
</reference>
<dbReference type="OMA" id="ENTTEMY"/>
<keyword evidence="4" id="KW-0808">Transferase</keyword>
<dbReference type="PANTHER" id="PTHR31311">
    <property type="entry name" value="XYLOGLUCAN 6-XYLOSYLTRANSFERASE 5-RELATED-RELATED"/>
    <property type="match status" value="1"/>
</dbReference>
<evidence type="ECO:0000256" key="4">
    <source>
        <dbReference type="ARBA" id="ARBA00022679"/>
    </source>
</evidence>
<sequence length="475" mass="54014">MAPSEEHTQLQGSPTSTKNLNRNKKSASFITDVFLFIAGALAACLLVWTFWSFVNPYASPGSGFTQSVTERGGDLDSGVALESSERGGGGLELGSDAEERTFYDDPELSYMIGKPVKDWDEKRRFWLKSHPSFAGGALERVMVVTGSQPGPCKNPIGDHLLLRFFKNKVDYCRIHGYDLFYNNVLLHPEMSSFWAKLPVVRAAMLAHPETEWIWWVDSDALFTDMEFKPPFQKYEGFNFVVHGWDHLVYENRSWTSLNAGVFLIRNCQWSMDFMEVWARMGPQSPEYAKWGEIQRSIFKDKLFPASDDQAGLIYLILQEHEKWGKRIFLEHDFYLESYWVDMVSKLQNFTQAKQKAEQDDQRLRRRHAEKVTEAYGARRAEMVKDAGLGYDFGGMSGPVIIHFTGCEPCTGNHNELYNGASCWDGMNRALTFADNQVLRNYGFVHPDLSNSASVSPLPFDYPAPAKEAENETLAT</sequence>
<keyword evidence="5 12" id="KW-0812">Transmembrane</keyword>
<dbReference type="GO" id="GO:0005802">
    <property type="term" value="C:trans-Golgi network"/>
    <property type="evidence" value="ECO:0007669"/>
    <property type="project" value="TreeGrafter"/>
</dbReference>
<dbReference type="EnsemblPlants" id="Kaladp0023s0063.1.v1.1">
    <property type="protein sequence ID" value="Kaladp0023s0063.1.v1.1.CDS.1"/>
    <property type="gene ID" value="Kaladp0023s0063.v1.1"/>
</dbReference>
<keyword evidence="6" id="KW-0735">Signal-anchor</keyword>
<proteinExistence type="inferred from homology"/>
<comment type="similarity">
    <text evidence="2">Belongs to the glycosyltransferase 34 family.</text>
</comment>
<dbReference type="Gene3D" id="3.90.550.10">
    <property type="entry name" value="Spore Coat Polysaccharide Biosynthesis Protein SpsA, Chain A"/>
    <property type="match status" value="1"/>
</dbReference>
<evidence type="ECO:0000256" key="5">
    <source>
        <dbReference type="ARBA" id="ARBA00022692"/>
    </source>
</evidence>
<evidence type="ECO:0000256" key="2">
    <source>
        <dbReference type="ARBA" id="ARBA00005664"/>
    </source>
</evidence>
<dbReference type="InterPro" id="IPR029044">
    <property type="entry name" value="Nucleotide-diphossugar_trans"/>
</dbReference>
<evidence type="ECO:0000256" key="12">
    <source>
        <dbReference type="SAM" id="Phobius"/>
    </source>
</evidence>
<evidence type="ECO:0000256" key="9">
    <source>
        <dbReference type="ARBA" id="ARBA00023136"/>
    </source>
</evidence>
<dbReference type="Proteomes" id="UP000594263">
    <property type="component" value="Unplaced"/>
</dbReference>
<dbReference type="PANTHER" id="PTHR31311:SF3">
    <property type="entry name" value="GLYCOSYLTRANSFERASE 7-RELATED"/>
    <property type="match status" value="1"/>
</dbReference>
<evidence type="ECO:0000256" key="11">
    <source>
        <dbReference type="SAM" id="MobiDB-lite"/>
    </source>
</evidence>
<evidence type="ECO:0000256" key="6">
    <source>
        <dbReference type="ARBA" id="ARBA00022968"/>
    </source>
</evidence>
<evidence type="ECO:0000256" key="7">
    <source>
        <dbReference type="ARBA" id="ARBA00022989"/>
    </source>
</evidence>
<dbReference type="GO" id="GO:0005768">
    <property type="term" value="C:endosome"/>
    <property type="evidence" value="ECO:0007669"/>
    <property type="project" value="TreeGrafter"/>
</dbReference>
<keyword evidence="10" id="KW-0325">Glycoprotein</keyword>
<dbReference type="Pfam" id="PF05637">
    <property type="entry name" value="Glyco_transf_34"/>
    <property type="match status" value="1"/>
</dbReference>
<evidence type="ECO:0000313" key="13">
    <source>
        <dbReference type="EnsemblPlants" id="Kaladp0023s0063.1.v1.1.CDS.1"/>
    </source>
</evidence>
<dbReference type="GO" id="GO:0000139">
    <property type="term" value="C:Golgi membrane"/>
    <property type="evidence" value="ECO:0007669"/>
    <property type="project" value="UniProtKB-SubCell"/>
</dbReference>
<feature type="transmembrane region" description="Helical" evidence="12">
    <location>
        <begin position="29"/>
        <end position="51"/>
    </location>
</feature>
<keyword evidence="14" id="KW-1185">Reference proteome</keyword>